<dbReference type="InterPro" id="IPR036047">
    <property type="entry name" value="F-box-like_dom_sf"/>
</dbReference>
<dbReference type="InterPro" id="IPR047118">
    <property type="entry name" value="Fbxo7"/>
</dbReference>
<dbReference type="PANTHER" id="PTHR15537:SF2">
    <property type="entry name" value="F-BOX ONLY PROTEIN 7"/>
    <property type="match status" value="1"/>
</dbReference>
<dbReference type="Proteomes" id="UP001516400">
    <property type="component" value="Unassembled WGS sequence"/>
</dbReference>
<proteinExistence type="predicted"/>
<dbReference type="InterPro" id="IPR001810">
    <property type="entry name" value="F-box_dom"/>
</dbReference>
<dbReference type="AlphaFoldDB" id="A0ABD2MRJ9"/>
<dbReference type="CDD" id="cd09917">
    <property type="entry name" value="F-box_SF"/>
    <property type="match status" value="1"/>
</dbReference>
<reference evidence="2 3" key="1">
    <citation type="journal article" date="2021" name="BMC Biol.">
        <title>Horizontally acquired antibacterial genes associated with adaptive radiation of ladybird beetles.</title>
        <authorList>
            <person name="Li H.S."/>
            <person name="Tang X.F."/>
            <person name="Huang Y.H."/>
            <person name="Xu Z.Y."/>
            <person name="Chen M.L."/>
            <person name="Du X.Y."/>
            <person name="Qiu B.Y."/>
            <person name="Chen P.T."/>
            <person name="Zhang W."/>
            <person name="Slipinski A."/>
            <person name="Escalona H.E."/>
            <person name="Waterhouse R.M."/>
            <person name="Zwick A."/>
            <person name="Pang H."/>
        </authorList>
    </citation>
    <scope>NUCLEOTIDE SEQUENCE [LARGE SCALE GENOMIC DNA]</scope>
    <source>
        <tissue evidence="2">Whole body of male adult</tissue>
    </source>
</reference>
<protein>
    <recommendedName>
        <fullName evidence="1">F-box domain-containing protein</fullName>
    </recommendedName>
</protein>
<dbReference type="Pfam" id="PF00646">
    <property type="entry name" value="F-box"/>
    <property type="match status" value="1"/>
</dbReference>
<evidence type="ECO:0000313" key="3">
    <source>
        <dbReference type="Proteomes" id="UP001516400"/>
    </source>
</evidence>
<name>A0ABD2MRJ9_9CUCU</name>
<dbReference type="SUPFAM" id="SSF81383">
    <property type="entry name" value="F-box domain"/>
    <property type="match status" value="1"/>
</dbReference>
<evidence type="ECO:0000313" key="2">
    <source>
        <dbReference type="EMBL" id="KAL3268850.1"/>
    </source>
</evidence>
<dbReference type="Gene3D" id="3.40.1000.30">
    <property type="match status" value="1"/>
</dbReference>
<accession>A0ABD2MRJ9</accession>
<dbReference type="Gene3D" id="1.20.1280.50">
    <property type="match status" value="1"/>
</dbReference>
<dbReference type="PANTHER" id="PTHR15537">
    <property type="entry name" value="F-BOX ONLY PROTEIN 7"/>
    <property type="match status" value="1"/>
</dbReference>
<gene>
    <name evidence="2" type="ORF">HHI36_007941</name>
</gene>
<comment type="caution">
    <text evidence="2">The sequence shown here is derived from an EMBL/GenBank/DDBJ whole genome shotgun (WGS) entry which is preliminary data.</text>
</comment>
<dbReference type="EMBL" id="JABFTP020000021">
    <property type="protein sequence ID" value="KAL3268850.1"/>
    <property type="molecule type" value="Genomic_DNA"/>
</dbReference>
<feature type="domain" description="F-box" evidence="1">
    <location>
        <begin position="255"/>
        <end position="301"/>
    </location>
</feature>
<dbReference type="PROSITE" id="PS50181">
    <property type="entry name" value="FBOX"/>
    <property type="match status" value="1"/>
</dbReference>
<sequence length="345" mass="40457">MSSIHLLHLSYDICHLSPWSVRKCSKEIEQRFLHAYINVLNKMAECVVSEANKNIIDSSNQSSDVQSCQDIKTEKVMEPLLLEDFQRSRFPTTLKNIMKSFEKQGIQPSKCDFLVGCLYTLMLEYGFIPQEKESFYNDCGFNYSRIKDLVSFPAWKKSDENSYSLSFILPPHHIYTCKVICIKMGDDLIVNAIVKNIEDVHHTIMLDILSYFTDGAHQKACMDKMQNLRSLSTSFKNQVAFPVKHAILRTNGLRHPCLEDLPLEIIFYIFKYIHGTDIIKFTAISKQFHSMRLEVKLWENLILRDFKCTVKKTLSYEELMKEYGYIYRSQLRNRRHGSWKKRMVL</sequence>
<organism evidence="2 3">
    <name type="scientific">Cryptolaemus montrouzieri</name>
    <dbReference type="NCBI Taxonomy" id="559131"/>
    <lineage>
        <taxon>Eukaryota</taxon>
        <taxon>Metazoa</taxon>
        <taxon>Ecdysozoa</taxon>
        <taxon>Arthropoda</taxon>
        <taxon>Hexapoda</taxon>
        <taxon>Insecta</taxon>
        <taxon>Pterygota</taxon>
        <taxon>Neoptera</taxon>
        <taxon>Endopterygota</taxon>
        <taxon>Coleoptera</taxon>
        <taxon>Polyphaga</taxon>
        <taxon>Cucujiformia</taxon>
        <taxon>Coccinelloidea</taxon>
        <taxon>Coccinellidae</taxon>
        <taxon>Scymninae</taxon>
        <taxon>Scymnini</taxon>
        <taxon>Cryptolaemus</taxon>
    </lineage>
</organism>
<keyword evidence="3" id="KW-1185">Reference proteome</keyword>
<evidence type="ECO:0000259" key="1">
    <source>
        <dbReference type="PROSITE" id="PS50181"/>
    </source>
</evidence>